<gene>
    <name evidence="2" type="ORF">IX84_12880</name>
</gene>
<dbReference type="InterPro" id="IPR026444">
    <property type="entry name" value="Secre_tail"/>
</dbReference>
<evidence type="ECO:0000259" key="1">
    <source>
        <dbReference type="Pfam" id="PF18962"/>
    </source>
</evidence>
<dbReference type="CDD" id="cd14252">
    <property type="entry name" value="Dockerin_like"/>
    <property type="match status" value="1"/>
</dbReference>
<dbReference type="Pfam" id="PF18962">
    <property type="entry name" value="Por_Secre_tail"/>
    <property type="match status" value="1"/>
</dbReference>
<dbReference type="InterPro" id="IPR036439">
    <property type="entry name" value="Dockerin_dom_sf"/>
</dbReference>
<protein>
    <recommendedName>
        <fullName evidence="1">Secretion system C-terminal sorting domain-containing protein</fullName>
    </recommendedName>
</protein>
<keyword evidence="3" id="KW-1185">Reference proteome</keyword>
<dbReference type="SUPFAM" id="SSF63446">
    <property type="entry name" value="Type I dockerin domain"/>
    <property type="match status" value="1"/>
</dbReference>
<reference evidence="2 3" key="1">
    <citation type="journal article" date="2014" name="Int. J. Syst. Evol. Microbiol.">
        <title>Phaeodactylibacter xiamenensis gen. nov., sp. nov., a member of the family Saprospiraceae isolated from the marine alga Phaeodactylum tricornutum.</title>
        <authorList>
            <person name="Chen Z.Jr."/>
            <person name="Lei X."/>
            <person name="Lai Q."/>
            <person name="Li Y."/>
            <person name="Zhang B."/>
            <person name="Zhang J."/>
            <person name="Zhang H."/>
            <person name="Yang L."/>
            <person name="Zheng W."/>
            <person name="Tian Y."/>
            <person name="Yu Z."/>
            <person name="Xu H.Jr."/>
            <person name="Zheng T."/>
        </authorList>
    </citation>
    <scope>NUCLEOTIDE SEQUENCE [LARGE SCALE GENOMIC DNA]</scope>
    <source>
        <strain evidence="2 3">KD52</strain>
    </source>
</reference>
<dbReference type="GO" id="GO:0000272">
    <property type="term" value="P:polysaccharide catabolic process"/>
    <property type="evidence" value="ECO:0007669"/>
    <property type="project" value="InterPro"/>
</dbReference>
<name>A0A098S647_9BACT</name>
<dbReference type="Gene3D" id="1.10.1330.10">
    <property type="entry name" value="Dockerin domain"/>
    <property type="match status" value="1"/>
</dbReference>
<dbReference type="AlphaFoldDB" id="A0A098S647"/>
<feature type="domain" description="Secretion system C-terminal sorting" evidence="1">
    <location>
        <begin position="850"/>
        <end position="921"/>
    </location>
</feature>
<accession>A0A098S647</accession>
<organism evidence="2 3">
    <name type="scientific">Phaeodactylibacter xiamenensis</name>
    <dbReference type="NCBI Taxonomy" id="1524460"/>
    <lineage>
        <taxon>Bacteria</taxon>
        <taxon>Pseudomonadati</taxon>
        <taxon>Bacteroidota</taxon>
        <taxon>Saprospiria</taxon>
        <taxon>Saprospirales</taxon>
        <taxon>Haliscomenobacteraceae</taxon>
        <taxon>Phaeodactylibacter</taxon>
    </lineage>
</organism>
<evidence type="ECO:0000313" key="3">
    <source>
        <dbReference type="Proteomes" id="UP000029736"/>
    </source>
</evidence>
<evidence type="ECO:0000313" key="2">
    <source>
        <dbReference type="EMBL" id="KGE87794.1"/>
    </source>
</evidence>
<dbReference type="EMBL" id="JPOS01000030">
    <property type="protein sequence ID" value="KGE87794.1"/>
    <property type="molecule type" value="Genomic_DNA"/>
</dbReference>
<proteinExistence type="predicted"/>
<sequence length="924" mass="99038">MVRVSAPIQIDCYTVKIPVFFGGGNNFDACDMFVEGNVTGANATIDRVEYHPSFSSSFVNLSSFSIEGPSSSTTYLSNVGSPPSFEIYVTTDPGESFTLEFDEISFDLDANCSGTPCMLDVEIASGHPDVSYDINSPVMSGPTSAACDISASRDIDIFLDYSSPIAATPGELVEIPIKVRDNDNPTAAMLELERLDIEIQTIDNYGGLIFQTEGLTGLFGILFSPGEDLNTVRLNLQPTPGNASFTIPLDGTNGEGQFGILEVQLQEEPFADGEAIFAFEYARFKEYDAGGAGACCSPSTQGDGTVTFDADEGFPCQDNDPEVLISIQEPTALENGDLSFPIFLEAVTGVQDIVSLTELLVELELDADGGLTIDSDTENTVDPNYCLSTSCSALGGEYPQNGDCIEVRAGGTEVSFAFCTGPTTAGYPVRLFNLIVSGGSCGCVNDIRIKRALWDFPETTDDKCVLSIDKSIFDNNQTFCAPSHQIEIGCTSTVPVPGKVNLCQLSPSSPEYDCTSSPPCNDEVPSYDFGWFTSPACSTSDDYQLAACKNDFLRCGVSTFDLFLITRHILGLAPISDPKTLIAADVNGSGSISVTDQIAIRKVILGIETQFNPNVPAWRFITCGYSFTNPSSPWSQLPDASVFDYVAPSLDEPCFEAIKMGDVNCFNLLNCGDEEVDGEMVLFLGEETTGLNPGETRVYLEPDSFRNVAAFQFALQFDGTKFGYDTLAPRDLAYSDGDNIAQSEGGNSLLRYAWYDESGYSKTLLAGDDIIALSFDKLVSGSADLSGFSLDTAALQPIAYMADGTKQKITLSIRSGGKLGNGFLQQSDNTPLEESNEQKSALGAQVLVAPNPFSQKLLIDLGSIPTGSTASVSIFNSIGQQVWQWQGSADGTLEASTATWPDGVYYYQVKIDEDTTSGKVIKGQ</sequence>
<dbReference type="NCBIfam" id="TIGR04183">
    <property type="entry name" value="Por_Secre_tail"/>
    <property type="match status" value="1"/>
</dbReference>
<dbReference type="Proteomes" id="UP000029736">
    <property type="component" value="Unassembled WGS sequence"/>
</dbReference>
<comment type="caution">
    <text evidence="2">The sequence shown here is derived from an EMBL/GenBank/DDBJ whole genome shotgun (WGS) entry which is preliminary data.</text>
</comment>